<dbReference type="InterPro" id="IPR019427">
    <property type="entry name" value="7TM_GPCR_serpentine_rcpt_Srw"/>
</dbReference>
<dbReference type="GO" id="GO:0016020">
    <property type="term" value="C:membrane"/>
    <property type="evidence" value="ECO:0007669"/>
    <property type="project" value="UniProtKB-SubCell"/>
</dbReference>
<evidence type="ECO:0000256" key="5">
    <source>
        <dbReference type="SAM" id="MobiDB-lite"/>
    </source>
</evidence>
<evidence type="ECO:0000313" key="8">
    <source>
        <dbReference type="EMBL" id="GFR86003.1"/>
    </source>
</evidence>
<dbReference type="GO" id="GO:0008528">
    <property type="term" value="F:G protein-coupled peptide receptor activity"/>
    <property type="evidence" value="ECO:0007669"/>
    <property type="project" value="InterPro"/>
</dbReference>
<evidence type="ECO:0000256" key="6">
    <source>
        <dbReference type="SAM" id="Phobius"/>
    </source>
</evidence>
<keyword evidence="3 6" id="KW-1133">Transmembrane helix</keyword>
<feature type="region of interest" description="Disordered" evidence="5">
    <location>
        <begin position="65"/>
        <end position="90"/>
    </location>
</feature>
<dbReference type="PROSITE" id="PS50262">
    <property type="entry name" value="G_PROTEIN_RECEP_F1_2"/>
    <property type="match status" value="1"/>
</dbReference>
<dbReference type="EMBL" id="BMAT01008477">
    <property type="protein sequence ID" value="GFR86003.1"/>
    <property type="molecule type" value="Genomic_DNA"/>
</dbReference>
<dbReference type="Gene3D" id="1.20.1070.10">
    <property type="entry name" value="Rhodopsin 7-helix transmembrane proteins"/>
    <property type="match status" value="1"/>
</dbReference>
<accession>A0AAV4GJV1</accession>
<feature type="region of interest" description="Disordered" evidence="5">
    <location>
        <begin position="166"/>
        <end position="186"/>
    </location>
</feature>
<feature type="region of interest" description="Disordered" evidence="5">
    <location>
        <begin position="362"/>
        <end position="425"/>
    </location>
</feature>
<evidence type="ECO:0000256" key="3">
    <source>
        <dbReference type="ARBA" id="ARBA00022989"/>
    </source>
</evidence>
<organism evidence="8 9">
    <name type="scientific">Elysia marginata</name>
    <dbReference type="NCBI Taxonomy" id="1093978"/>
    <lineage>
        <taxon>Eukaryota</taxon>
        <taxon>Metazoa</taxon>
        <taxon>Spiralia</taxon>
        <taxon>Lophotrochozoa</taxon>
        <taxon>Mollusca</taxon>
        <taxon>Gastropoda</taxon>
        <taxon>Heterobranchia</taxon>
        <taxon>Euthyneura</taxon>
        <taxon>Panpulmonata</taxon>
        <taxon>Sacoglossa</taxon>
        <taxon>Placobranchoidea</taxon>
        <taxon>Plakobranchidae</taxon>
        <taxon>Elysia</taxon>
    </lineage>
</organism>
<evidence type="ECO:0000313" key="9">
    <source>
        <dbReference type="Proteomes" id="UP000762676"/>
    </source>
</evidence>
<dbReference type="AlphaFoldDB" id="A0AAV4GJV1"/>
<dbReference type="InterPro" id="IPR017452">
    <property type="entry name" value="GPCR_Rhodpsn_7TM"/>
</dbReference>
<name>A0AAV4GJV1_9GAST</name>
<feature type="compositionally biased region" description="Low complexity" evidence="5">
    <location>
        <begin position="80"/>
        <end position="90"/>
    </location>
</feature>
<evidence type="ECO:0000256" key="1">
    <source>
        <dbReference type="ARBA" id="ARBA00004370"/>
    </source>
</evidence>
<comment type="subcellular location">
    <subcellularLocation>
        <location evidence="1">Membrane</location>
    </subcellularLocation>
</comment>
<dbReference type="PANTHER" id="PTHR46641:SF2">
    <property type="entry name" value="FMRFAMIDE RECEPTOR"/>
    <property type="match status" value="1"/>
</dbReference>
<evidence type="ECO:0000256" key="4">
    <source>
        <dbReference type="ARBA" id="ARBA00023136"/>
    </source>
</evidence>
<keyword evidence="8" id="KW-0675">Receptor</keyword>
<feature type="transmembrane region" description="Helical" evidence="6">
    <location>
        <begin position="308"/>
        <end position="328"/>
    </location>
</feature>
<evidence type="ECO:0000256" key="2">
    <source>
        <dbReference type="ARBA" id="ARBA00022692"/>
    </source>
</evidence>
<feature type="domain" description="G-protein coupled receptors family 1 profile" evidence="7">
    <location>
        <begin position="184"/>
        <end position="325"/>
    </location>
</feature>
<evidence type="ECO:0000259" key="7">
    <source>
        <dbReference type="PROSITE" id="PS50262"/>
    </source>
</evidence>
<gene>
    <name evidence="8" type="ORF">ElyMa_004188900</name>
</gene>
<keyword evidence="4 6" id="KW-0472">Membrane</keyword>
<comment type="caution">
    <text evidence="8">The sequence shown here is derived from an EMBL/GenBank/DDBJ whole genome shotgun (WGS) entry which is preliminary data.</text>
</comment>
<dbReference type="InterPro" id="IPR052954">
    <property type="entry name" value="GPCR-Ligand_Int"/>
</dbReference>
<protein>
    <submittedName>
        <fullName evidence="8">FMRF amide receptor</fullName>
    </submittedName>
</protein>
<dbReference type="PANTHER" id="PTHR46641">
    <property type="entry name" value="FMRFAMIDE RECEPTOR-RELATED"/>
    <property type="match status" value="1"/>
</dbReference>
<keyword evidence="9" id="KW-1185">Reference proteome</keyword>
<feature type="transmembrane region" description="Helical" evidence="6">
    <location>
        <begin position="267"/>
        <end position="288"/>
    </location>
</feature>
<reference evidence="8 9" key="1">
    <citation type="journal article" date="2021" name="Elife">
        <title>Chloroplast acquisition without the gene transfer in kleptoplastic sea slugs, Plakobranchus ocellatus.</title>
        <authorList>
            <person name="Maeda T."/>
            <person name="Takahashi S."/>
            <person name="Yoshida T."/>
            <person name="Shimamura S."/>
            <person name="Takaki Y."/>
            <person name="Nagai Y."/>
            <person name="Toyoda A."/>
            <person name="Suzuki Y."/>
            <person name="Arimoto A."/>
            <person name="Ishii H."/>
            <person name="Satoh N."/>
            <person name="Nishiyama T."/>
            <person name="Hasebe M."/>
            <person name="Maruyama T."/>
            <person name="Minagawa J."/>
            <person name="Obokata J."/>
            <person name="Shigenobu S."/>
        </authorList>
    </citation>
    <scope>NUCLEOTIDE SEQUENCE [LARGE SCALE GENOMIC DNA]</scope>
</reference>
<dbReference type="Proteomes" id="UP000762676">
    <property type="component" value="Unassembled WGS sequence"/>
</dbReference>
<sequence length="458" mass="49963">MYGDGALVPWPSSTPSRGSEAFIILAYINSSIFISTSKRLIPGEILLNRPSANLTFNSSSGELDVSSCHSMQGPAEMGDSSSDQSQLSTSLDTIQSQSLSSLLASTGSSSPVLSDGSRHSLAQLQQRLAPLASVSPALVLPSLPEPSSSSSSSSSSSILLSSPLSSSFSSSTSSAPSIASDGDTTCLEAEQRRKDEERAYYTWLYTVVYELYVSGVFFYLLPYALIPILNLQLLVAIKQRRDETRRISLKNQHQMSSQKPTDMEDGLTMIVLGITVCFFICCLIPAIYNVTQIAEVPPTTKLSTYLLIASDTMLCVNASTDFFFYCLLGRRFRNTFRYLFCTKRYLAKRRTLTEIRYRSRDSLAGGSDEDQGEDGPEEDQGEDEIKTPDSLAGGSDEDQGEDGVKTPDSLAGGPEEDQGEDGVTPWQKMLQLALLRTENGAFLQHQLVSIGRRNLTKQ</sequence>
<feature type="compositionally biased region" description="Low complexity" evidence="5">
    <location>
        <begin position="166"/>
        <end position="180"/>
    </location>
</feature>
<feature type="transmembrane region" description="Helical" evidence="6">
    <location>
        <begin position="216"/>
        <end position="237"/>
    </location>
</feature>
<dbReference type="Pfam" id="PF10324">
    <property type="entry name" value="7TM_GPCR_Srw"/>
    <property type="match status" value="1"/>
</dbReference>
<keyword evidence="2 6" id="KW-0812">Transmembrane</keyword>
<dbReference type="SUPFAM" id="SSF81321">
    <property type="entry name" value="Family A G protein-coupled receptor-like"/>
    <property type="match status" value="1"/>
</dbReference>
<feature type="compositionally biased region" description="Acidic residues" evidence="5">
    <location>
        <begin position="367"/>
        <end position="382"/>
    </location>
</feature>
<proteinExistence type="predicted"/>